<comment type="caution">
    <text evidence="4">The sequence shown here is derived from an EMBL/GenBank/DDBJ whole genome shotgun (WGS) entry which is preliminary data.</text>
</comment>
<dbReference type="NCBIfam" id="TIGR01451">
    <property type="entry name" value="B_ant_repeat"/>
    <property type="match status" value="1"/>
</dbReference>
<dbReference type="Pfam" id="PF01345">
    <property type="entry name" value="DUF11"/>
    <property type="match status" value="1"/>
</dbReference>
<dbReference type="InterPro" id="IPR047589">
    <property type="entry name" value="DUF11_rpt"/>
</dbReference>
<keyword evidence="2" id="KW-0732">Signal</keyword>
<evidence type="ECO:0000256" key="1">
    <source>
        <dbReference type="SAM" id="MobiDB-lite"/>
    </source>
</evidence>
<evidence type="ECO:0000313" key="5">
    <source>
        <dbReference type="Proteomes" id="UP000070457"/>
    </source>
</evidence>
<dbReference type="InterPro" id="IPR001434">
    <property type="entry name" value="OmcB-like_DUF11"/>
</dbReference>
<dbReference type="Proteomes" id="UP000070457">
    <property type="component" value="Unassembled WGS sequence"/>
</dbReference>
<evidence type="ECO:0000256" key="2">
    <source>
        <dbReference type="SAM" id="SignalP"/>
    </source>
</evidence>
<feature type="domain" description="DUF11" evidence="3">
    <location>
        <begin position="56"/>
        <end position="156"/>
    </location>
</feature>
<name>A0A136LYX6_9BACT</name>
<evidence type="ECO:0000313" key="4">
    <source>
        <dbReference type="EMBL" id="KXK26797.1"/>
    </source>
</evidence>
<gene>
    <name evidence="4" type="ORF">TR69_WS6001000818</name>
</gene>
<accession>A0A136LYX6</accession>
<feature type="chain" id="PRO_5007475326" description="DUF11 domain-containing protein" evidence="2">
    <location>
        <begin position="29"/>
        <end position="935"/>
    </location>
</feature>
<feature type="compositionally biased region" description="Polar residues" evidence="1">
    <location>
        <begin position="314"/>
        <end position="331"/>
    </location>
</feature>
<feature type="signal peptide" evidence="2">
    <location>
        <begin position="1"/>
        <end position="28"/>
    </location>
</feature>
<organism evidence="4 5">
    <name type="scientific">candidate division WS6 bacterium OLB20</name>
    <dbReference type="NCBI Taxonomy" id="1617426"/>
    <lineage>
        <taxon>Bacteria</taxon>
        <taxon>Candidatus Dojkabacteria</taxon>
    </lineage>
</organism>
<dbReference type="STRING" id="1617426.TR69_WS6001000818"/>
<proteinExistence type="predicted"/>
<dbReference type="EMBL" id="JYNZ01000003">
    <property type="protein sequence ID" value="KXK26797.1"/>
    <property type="molecule type" value="Genomic_DNA"/>
</dbReference>
<dbReference type="AlphaFoldDB" id="A0A136LYX6"/>
<evidence type="ECO:0000259" key="3">
    <source>
        <dbReference type="Pfam" id="PF01345"/>
    </source>
</evidence>
<protein>
    <recommendedName>
        <fullName evidence="3">DUF11 domain-containing protein</fullName>
    </recommendedName>
</protein>
<sequence>MRKLKALVTGVLLTTLAFSMLPVQSARADFTECAIGTVCVFKDVFNDAQAAWNNNTTNGVPGEYHEFNIGVWNTTAGTINNVTFRDTLPAGLTFTTGSIQFAGWSGSYNEADLFNGTGINVGSLTSGQSVQLAIRVSIDPLPAGVHNLTNSATVSWTGGSKSNSAQIVVTSTGLPAEEGDLLINEINHNPQADWSGGSSYALSNRTAIDADDEWIEVYVTEAGLDLTDSNWTLTIANNGGASSTTQLLATGTGYEYFGSGSVSNTAAGAYLLINNPLLDLNDTASIGIDFDSSAIDSMSYSGTPSGLLDETVGRNASSTDTGSNSDFSRNHATPGMVNDVRSATRYEAEIYMASGAGNEHGEDERIAAASRGLAVKLDSSVDLAGDTFSVISNAHQSAGAYRADLRIRTNDAILNDFDSKFADFVVAYPNGSGGYKETGFAIVGRDFSSNGTFQTLSIEFVKPATSGNNIYQMNFFPAAGVNVVVDYIEVTQISPSNALPQVFQAEDMHKKAGSVFNDGGTTVVLGNASEISGIPVHVAYGPYTAKFHTGLNSQQLEASFRLKFANVTGTGNDVIARIEVTNPTQGLNRETFLRASDVSGSYADYKLQFPTASEGSFQFRVMNFGNADIFFDSVTVNSLSGLPVWVYETENDFDLTNNGVIQDNAAASGGQEVVTTVAANDPGHIQMGPFTLDQTGTGEFYKATYRVRTTGTPSSSDIAALMIVREFDTARIIANGYIYANTLNSDYREFEVIFQSFSSGRNTYELYFNDVVDVISDSVTVEQLAANPDPREIQAESLYREGLNGDITEDALATNAIGHTTGLAVIAQDGVDDGKIIVYSNSQEMFAAGNYEAAFSLRKTGPGSSSAPVMYVEVFTPFNQIGYVEVSEADLSTGGYTDIVVPFNLGSSERIYYKIYFVGGTGNNILVDKITLDKV</sequence>
<reference evidence="4 5" key="1">
    <citation type="submission" date="2015-02" db="EMBL/GenBank/DDBJ databases">
        <title>Improved understanding of the partial-nitritation anammox process through 23 genomes representing the majority of the microbial community.</title>
        <authorList>
            <person name="Speth D.R."/>
            <person name="In T Zandt M."/>
            <person name="Guerrero Cruz S."/>
            <person name="Jetten M.S."/>
            <person name="Dutilh B.E."/>
        </authorList>
    </citation>
    <scope>NUCLEOTIDE SEQUENCE [LARGE SCALE GENOMIC DNA]</scope>
    <source>
        <strain evidence="4">OLB20</strain>
    </source>
</reference>
<feature type="region of interest" description="Disordered" evidence="1">
    <location>
        <begin position="306"/>
        <end position="334"/>
    </location>
</feature>